<sequence length="135" mass="14565">MFGLRLAQAFAALVFAASAGTALAVGLGPLEKSGITSSERKGLYLTVSNPYRTAHNFRVFVEEDSGIAPGRVTIHPSTATIASGAHRRILVIVDGLIPGEEVNFRLCAERIEERRVTVHARVCSKLGARRLRPAR</sequence>
<feature type="chain" id="PRO_5045620270" description="Copper chaperone PCu(A)C" evidence="1">
    <location>
        <begin position="25"/>
        <end position="135"/>
    </location>
</feature>
<dbReference type="Proteomes" id="UP000824300">
    <property type="component" value="Chromosome"/>
</dbReference>
<name>A0ABX8ZU95_9SPHN</name>
<proteinExistence type="predicted"/>
<keyword evidence="1" id="KW-0732">Signal</keyword>
<evidence type="ECO:0000313" key="3">
    <source>
        <dbReference type="Proteomes" id="UP000824300"/>
    </source>
</evidence>
<dbReference type="RefSeq" id="WP_221428254.1">
    <property type="nucleotide sequence ID" value="NZ_CP081296.1"/>
</dbReference>
<keyword evidence="3" id="KW-1185">Reference proteome</keyword>
<accession>A0ABX8ZU95</accession>
<gene>
    <name evidence="2" type="ORF">K3162_00445</name>
</gene>
<evidence type="ECO:0000313" key="2">
    <source>
        <dbReference type="EMBL" id="QZD92555.1"/>
    </source>
</evidence>
<feature type="signal peptide" evidence="1">
    <location>
        <begin position="1"/>
        <end position="24"/>
    </location>
</feature>
<organism evidence="2 3">
    <name type="scientific">Qipengyuania xiapuensis</name>
    <dbReference type="NCBI Taxonomy" id="2867236"/>
    <lineage>
        <taxon>Bacteria</taxon>
        <taxon>Pseudomonadati</taxon>
        <taxon>Pseudomonadota</taxon>
        <taxon>Alphaproteobacteria</taxon>
        <taxon>Sphingomonadales</taxon>
        <taxon>Erythrobacteraceae</taxon>
        <taxon>Qipengyuania</taxon>
    </lineage>
</organism>
<dbReference type="EMBL" id="CP081296">
    <property type="protein sequence ID" value="QZD92555.1"/>
    <property type="molecule type" value="Genomic_DNA"/>
</dbReference>
<evidence type="ECO:0008006" key="4">
    <source>
        <dbReference type="Google" id="ProtNLM"/>
    </source>
</evidence>
<reference evidence="2 3" key="1">
    <citation type="submission" date="2021-08" db="EMBL/GenBank/DDBJ databases">
        <title>Comparative Genomics Analysis of the Genus Qipengyuania Reveals Extensive Genetic Diversity and Metabolic Versatility, Including the Description of Fifteen Novel Species.</title>
        <authorList>
            <person name="Liu Y."/>
        </authorList>
    </citation>
    <scope>NUCLEOTIDE SEQUENCE [LARGE SCALE GENOMIC DNA]</scope>
    <source>
        <strain evidence="2 3">1NDW3</strain>
    </source>
</reference>
<evidence type="ECO:0000256" key="1">
    <source>
        <dbReference type="SAM" id="SignalP"/>
    </source>
</evidence>
<protein>
    <recommendedName>
        <fullName evidence="4">Copper chaperone PCu(A)C</fullName>
    </recommendedName>
</protein>